<dbReference type="PROSITE" id="PS50097">
    <property type="entry name" value="BTB"/>
    <property type="match status" value="1"/>
</dbReference>
<dbReference type="Gene3D" id="3.30.710.10">
    <property type="entry name" value="Potassium Channel Kv1.1, Chain A"/>
    <property type="match status" value="1"/>
</dbReference>
<proteinExistence type="predicted"/>
<evidence type="ECO:0000313" key="3">
    <source>
        <dbReference type="Proteomes" id="UP000267096"/>
    </source>
</evidence>
<sequence length="373" mass="43331">MSLLDLLKSGDDGSSAINFDEKRQPSHLLFVVRWNITLFTNNLAFSEAISFATSYRYDIYEWCARIYRDFSVGNVGEYSVEMVIEPIRPQGRQHPLVDRCRLTLKICEYDQFSTHFDDFGVTPEHANGKRVHITIGMRFARQEFETDFSNRCNCCCKLADPISLNDFRSKALETMNCSSDYKLLCMDGELKTSKHLLFVASPRFRKQFSSETQPSSECHLEFTRAAVEQVLKFIYVGVFSLDTKQADCSFVRQLITFGRYFQFGYLEELKNQLQTQLCAYLFNHADNLKLFVDLLILASDLGFTRLKKHCICAIINIYYVKFKRRYNLSADNFDDRDIFNQLGRGESIFSPSILQRIDSAYKLSRKTSLVYSY</sequence>
<evidence type="ECO:0000313" key="2">
    <source>
        <dbReference type="EMBL" id="VDK17646.1"/>
    </source>
</evidence>
<reference evidence="4" key="1">
    <citation type="submission" date="2017-02" db="UniProtKB">
        <authorList>
            <consortium name="WormBaseParasite"/>
        </authorList>
    </citation>
    <scope>IDENTIFICATION</scope>
</reference>
<reference evidence="2 3" key="2">
    <citation type="submission" date="2018-11" db="EMBL/GenBank/DDBJ databases">
        <authorList>
            <consortium name="Pathogen Informatics"/>
        </authorList>
    </citation>
    <scope>NUCLEOTIDE SEQUENCE [LARGE SCALE GENOMIC DNA]</scope>
</reference>
<dbReference type="CDD" id="cd18186">
    <property type="entry name" value="BTB_POZ_ZBTB_KLHL-like"/>
    <property type="match status" value="1"/>
</dbReference>
<organism evidence="4">
    <name type="scientific">Anisakis simplex</name>
    <name type="common">Herring worm</name>
    <dbReference type="NCBI Taxonomy" id="6269"/>
    <lineage>
        <taxon>Eukaryota</taxon>
        <taxon>Metazoa</taxon>
        <taxon>Ecdysozoa</taxon>
        <taxon>Nematoda</taxon>
        <taxon>Chromadorea</taxon>
        <taxon>Rhabditida</taxon>
        <taxon>Spirurina</taxon>
        <taxon>Ascaridomorpha</taxon>
        <taxon>Ascaridoidea</taxon>
        <taxon>Anisakidae</taxon>
        <taxon>Anisakis</taxon>
        <taxon>Anisakis simplex complex</taxon>
    </lineage>
</organism>
<dbReference type="EMBL" id="UYRR01000212">
    <property type="protein sequence ID" value="VDK17646.1"/>
    <property type="molecule type" value="Genomic_DNA"/>
</dbReference>
<gene>
    <name evidence="2" type="ORF">ASIM_LOCUS376</name>
</gene>
<dbReference type="SUPFAM" id="SSF54695">
    <property type="entry name" value="POZ domain"/>
    <property type="match status" value="1"/>
</dbReference>
<dbReference type="Proteomes" id="UP000267096">
    <property type="component" value="Unassembled WGS sequence"/>
</dbReference>
<name>A0A0M3IYZ3_ANISI</name>
<dbReference type="Pfam" id="PF00651">
    <property type="entry name" value="BTB"/>
    <property type="match status" value="1"/>
</dbReference>
<evidence type="ECO:0000313" key="4">
    <source>
        <dbReference type="WBParaSite" id="ASIM_0000047201-mRNA-1"/>
    </source>
</evidence>
<protein>
    <submittedName>
        <fullName evidence="4">BTB domain-containing protein</fullName>
    </submittedName>
</protein>
<dbReference type="OrthoDB" id="5787100at2759"/>
<feature type="domain" description="BTB" evidence="1">
    <location>
        <begin position="179"/>
        <end position="243"/>
    </location>
</feature>
<keyword evidence="3" id="KW-1185">Reference proteome</keyword>
<dbReference type="WBParaSite" id="ASIM_0000047201-mRNA-1">
    <property type="protein sequence ID" value="ASIM_0000047201-mRNA-1"/>
    <property type="gene ID" value="ASIM_0000047201"/>
</dbReference>
<evidence type="ECO:0000259" key="1">
    <source>
        <dbReference type="PROSITE" id="PS50097"/>
    </source>
</evidence>
<dbReference type="InterPro" id="IPR000210">
    <property type="entry name" value="BTB/POZ_dom"/>
</dbReference>
<dbReference type="AlphaFoldDB" id="A0A0M3IYZ3"/>
<accession>A0A0M3IYZ3</accession>
<dbReference type="InterPro" id="IPR011333">
    <property type="entry name" value="SKP1/BTB/POZ_sf"/>
</dbReference>